<dbReference type="PRINTS" id="PR00171">
    <property type="entry name" value="SUGRTRNSPORT"/>
</dbReference>
<feature type="transmembrane region" description="Helical" evidence="12">
    <location>
        <begin position="279"/>
        <end position="299"/>
    </location>
</feature>
<evidence type="ECO:0000256" key="5">
    <source>
        <dbReference type="ARBA" id="ARBA00022911"/>
    </source>
</evidence>
<evidence type="ECO:0000256" key="4">
    <source>
        <dbReference type="ARBA" id="ARBA00022692"/>
    </source>
</evidence>
<feature type="transmembrane region" description="Helical" evidence="12">
    <location>
        <begin position="21"/>
        <end position="54"/>
    </location>
</feature>
<comment type="caution">
    <text evidence="14">The sequence shown here is derived from an EMBL/GenBank/DDBJ whole genome shotgun (WGS) entry which is preliminary data.</text>
</comment>
<comment type="catalytic activity">
    <reaction evidence="9">
        <text>myo-inositol(out) + H(+)(out) = myo-inositol(in) + H(+)(in)</text>
        <dbReference type="Rhea" id="RHEA:60364"/>
        <dbReference type="ChEBI" id="CHEBI:15378"/>
        <dbReference type="ChEBI" id="CHEBI:17268"/>
    </reaction>
</comment>
<comment type="similarity">
    <text evidence="2 10">Belongs to the major facilitator superfamily. Sugar transporter (TC 2.A.1.1) family.</text>
</comment>
<dbReference type="Gene3D" id="1.20.1250.20">
    <property type="entry name" value="MFS general substrate transporter like domains"/>
    <property type="match status" value="1"/>
</dbReference>
<feature type="transmembrane region" description="Helical" evidence="12">
    <location>
        <begin position="453"/>
        <end position="472"/>
    </location>
</feature>
<dbReference type="InterPro" id="IPR050360">
    <property type="entry name" value="MFS_Sugar_Transporters"/>
</dbReference>
<evidence type="ECO:0000256" key="3">
    <source>
        <dbReference type="ARBA" id="ARBA00022448"/>
    </source>
</evidence>
<gene>
    <name evidence="14" type="ORF">K437DRAFT_290874</name>
</gene>
<evidence type="ECO:0000256" key="10">
    <source>
        <dbReference type="RuleBase" id="RU003346"/>
    </source>
</evidence>
<sequence>MVSLRPQEDPHRPAPKQIYNIRVYALAAAASFASMMIGYDSAFLGTVLVLPSFIKDFGTLAPNTSANLVTTYQIGALFGAVIGYPLAFYYGRRWGLVTCAALFAIGSVVMVIASPSTGLGPIYGGRAVAGIAIGAASNLTPLYISEIAPTAIRGQLVGLYEAGWQVGGLLGFWINYAVQTTLPESTTQWRIPFAVQLIPGGLFLLCSPFLIESPRWLLSKDRHEHAVKNLCTIRHLPSDHPYLIDELTMMQGGIEAERAQAGRGIIGPFKQLLQAGVRFRLFISVMLFFFQNGTAINAINYYSPTIIKSFGITGLNSSLISTGIFGVIKTAAAFVWLLLLIDQFGRRRIFITGSIGCGLMLWWMAIYLAAAPKNSFATGELTPGSRSMLAAFYIWTVFYGSTWNGTPWVFGSEAFPMGSRSAGQCCAAFANWAWNLLVARTTPLAFAAIGSNFYFVFAAVTTASIPFVYFLLPETKQIPLEHMDELFSSPEPARRAGPVLRQQLSERARPSDAIGATAAARNRTGSAGSSSESDIEK</sequence>
<protein>
    <recommendedName>
        <fullName evidence="8">Quinate transporter</fullName>
    </recommendedName>
</protein>
<dbReference type="AlphaFoldDB" id="A0A066W1K5"/>
<evidence type="ECO:0000256" key="7">
    <source>
        <dbReference type="ARBA" id="ARBA00023136"/>
    </source>
</evidence>
<keyword evidence="3 10" id="KW-0813">Transport</keyword>
<feature type="transmembrane region" description="Helical" evidence="12">
    <location>
        <begin position="390"/>
        <end position="410"/>
    </location>
</feature>
<name>A0A066W1K5_TILAU</name>
<dbReference type="PROSITE" id="PS00217">
    <property type="entry name" value="SUGAR_TRANSPORT_2"/>
    <property type="match status" value="1"/>
</dbReference>
<evidence type="ECO:0000256" key="9">
    <source>
        <dbReference type="ARBA" id="ARBA00049119"/>
    </source>
</evidence>
<comment type="subcellular location">
    <subcellularLocation>
        <location evidence="1">Membrane</location>
        <topology evidence="1">Multi-pass membrane protein</topology>
    </subcellularLocation>
</comment>
<feature type="domain" description="Major facilitator superfamily (MFS) profile" evidence="13">
    <location>
        <begin position="26"/>
        <end position="476"/>
    </location>
</feature>
<dbReference type="RefSeq" id="XP_013243011.1">
    <property type="nucleotide sequence ID" value="XM_013387557.1"/>
</dbReference>
<evidence type="ECO:0000256" key="2">
    <source>
        <dbReference type="ARBA" id="ARBA00010992"/>
    </source>
</evidence>
<dbReference type="OMA" id="PADHIYM"/>
<evidence type="ECO:0000256" key="12">
    <source>
        <dbReference type="SAM" id="Phobius"/>
    </source>
</evidence>
<evidence type="ECO:0000256" key="1">
    <source>
        <dbReference type="ARBA" id="ARBA00004141"/>
    </source>
</evidence>
<keyword evidence="15" id="KW-1185">Reference proteome</keyword>
<dbReference type="OrthoDB" id="508119at2759"/>
<dbReference type="InterPro" id="IPR003663">
    <property type="entry name" value="Sugar/inositol_transpt"/>
</dbReference>
<keyword evidence="5" id="KW-0672">Quinate metabolism</keyword>
<evidence type="ECO:0000313" key="14">
    <source>
        <dbReference type="EMBL" id="KDN44944.1"/>
    </source>
</evidence>
<dbReference type="InterPro" id="IPR005829">
    <property type="entry name" value="Sugar_transporter_CS"/>
</dbReference>
<dbReference type="PANTHER" id="PTHR48022">
    <property type="entry name" value="PLASTIDIC GLUCOSE TRANSPORTER 4"/>
    <property type="match status" value="1"/>
</dbReference>
<dbReference type="Proteomes" id="UP000027361">
    <property type="component" value="Unassembled WGS sequence"/>
</dbReference>
<dbReference type="PROSITE" id="PS00216">
    <property type="entry name" value="SUGAR_TRANSPORT_1"/>
    <property type="match status" value="1"/>
</dbReference>
<dbReference type="SUPFAM" id="SSF103473">
    <property type="entry name" value="MFS general substrate transporter"/>
    <property type="match status" value="1"/>
</dbReference>
<feature type="compositionally biased region" description="Polar residues" evidence="11">
    <location>
        <begin position="523"/>
        <end position="537"/>
    </location>
</feature>
<reference evidence="14 15" key="1">
    <citation type="submission" date="2014-05" db="EMBL/GenBank/DDBJ databases">
        <title>Draft genome sequence of a rare smut relative, Tilletiaria anomala UBC 951.</title>
        <authorList>
            <consortium name="DOE Joint Genome Institute"/>
            <person name="Toome M."/>
            <person name="Kuo A."/>
            <person name="Henrissat B."/>
            <person name="Lipzen A."/>
            <person name="Tritt A."/>
            <person name="Yoshinaga Y."/>
            <person name="Zane M."/>
            <person name="Barry K."/>
            <person name="Grigoriev I.V."/>
            <person name="Spatafora J.W."/>
            <person name="Aimea M.C."/>
        </authorList>
    </citation>
    <scope>NUCLEOTIDE SEQUENCE [LARGE SCALE GENOMIC DNA]</scope>
    <source>
        <strain evidence="14 15">UBC 951</strain>
    </source>
</reference>
<dbReference type="Pfam" id="PF00083">
    <property type="entry name" value="Sugar_tr"/>
    <property type="match status" value="1"/>
</dbReference>
<feature type="transmembrane region" description="Helical" evidence="12">
    <location>
        <begin position="94"/>
        <end position="113"/>
    </location>
</feature>
<feature type="transmembrane region" description="Helical" evidence="12">
    <location>
        <begin position="125"/>
        <end position="144"/>
    </location>
</feature>
<feature type="transmembrane region" description="Helical" evidence="12">
    <location>
        <begin position="319"/>
        <end position="341"/>
    </location>
</feature>
<feature type="transmembrane region" description="Helical" evidence="12">
    <location>
        <begin position="66"/>
        <end position="87"/>
    </location>
</feature>
<dbReference type="InterPro" id="IPR005828">
    <property type="entry name" value="MFS_sugar_transport-like"/>
</dbReference>
<dbReference type="GO" id="GO:0016020">
    <property type="term" value="C:membrane"/>
    <property type="evidence" value="ECO:0007669"/>
    <property type="project" value="UniProtKB-SubCell"/>
</dbReference>
<dbReference type="InterPro" id="IPR020846">
    <property type="entry name" value="MFS_dom"/>
</dbReference>
<organism evidence="14 15">
    <name type="scientific">Tilletiaria anomala (strain ATCC 24038 / CBS 436.72 / UBC 951)</name>
    <dbReference type="NCBI Taxonomy" id="1037660"/>
    <lineage>
        <taxon>Eukaryota</taxon>
        <taxon>Fungi</taxon>
        <taxon>Dikarya</taxon>
        <taxon>Basidiomycota</taxon>
        <taxon>Ustilaginomycotina</taxon>
        <taxon>Exobasidiomycetes</taxon>
        <taxon>Georgefischeriales</taxon>
        <taxon>Tilletiariaceae</taxon>
        <taxon>Tilletiaria</taxon>
    </lineage>
</organism>
<evidence type="ECO:0000256" key="11">
    <source>
        <dbReference type="SAM" id="MobiDB-lite"/>
    </source>
</evidence>
<dbReference type="STRING" id="1037660.A0A066W1K5"/>
<evidence type="ECO:0000256" key="6">
    <source>
        <dbReference type="ARBA" id="ARBA00022989"/>
    </source>
</evidence>
<proteinExistence type="inferred from homology"/>
<dbReference type="InterPro" id="IPR036259">
    <property type="entry name" value="MFS_trans_sf"/>
</dbReference>
<feature type="transmembrane region" description="Helical" evidence="12">
    <location>
        <begin position="189"/>
        <end position="211"/>
    </location>
</feature>
<feature type="transmembrane region" description="Helical" evidence="12">
    <location>
        <begin position="348"/>
        <end position="370"/>
    </location>
</feature>
<dbReference type="InParanoid" id="A0A066W1K5"/>
<dbReference type="GO" id="GO:0005351">
    <property type="term" value="F:carbohydrate:proton symporter activity"/>
    <property type="evidence" value="ECO:0007669"/>
    <property type="project" value="TreeGrafter"/>
</dbReference>
<dbReference type="FunFam" id="1.20.1250.20:FF:000026">
    <property type="entry name" value="MFS quinate transporter QutD"/>
    <property type="match status" value="1"/>
</dbReference>
<dbReference type="EMBL" id="JMSN01000046">
    <property type="protein sequence ID" value="KDN44944.1"/>
    <property type="molecule type" value="Genomic_DNA"/>
</dbReference>
<dbReference type="GeneID" id="25267038"/>
<evidence type="ECO:0000259" key="13">
    <source>
        <dbReference type="PROSITE" id="PS50850"/>
    </source>
</evidence>
<accession>A0A066W1K5</accession>
<evidence type="ECO:0000256" key="8">
    <source>
        <dbReference type="ARBA" id="ARBA00043213"/>
    </source>
</evidence>
<keyword evidence="4 12" id="KW-0812">Transmembrane</keyword>
<keyword evidence="6 12" id="KW-1133">Transmembrane helix</keyword>
<dbReference type="NCBIfam" id="TIGR00879">
    <property type="entry name" value="SP"/>
    <property type="match status" value="1"/>
</dbReference>
<dbReference type="PROSITE" id="PS50850">
    <property type="entry name" value="MFS"/>
    <property type="match status" value="1"/>
</dbReference>
<keyword evidence="7 12" id="KW-0472">Membrane</keyword>
<feature type="transmembrane region" description="Helical" evidence="12">
    <location>
        <begin position="156"/>
        <end position="177"/>
    </location>
</feature>
<dbReference type="PANTHER" id="PTHR48022:SF34">
    <property type="entry name" value="MAJOR FACILITATOR SUPERFAMILY (MFS) PROFILE DOMAIN-CONTAINING PROTEIN-RELATED"/>
    <property type="match status" value="1"/>
</dbReference>
<evidence type="ECO:0000313" key="15">
    <source>
        <dbReference type="Proteomes" id="UP000027361"/>
    </source>
</evidence>
<dbReference type="HOGENOM" id="CLU_001265_30_12_1"/>
<feature type="region of interest" description="Disordered" evidence="11">
    <location>
        <begin position="489"/>
        <end position="537"/>
    </location>
</feature>